<dbReference type="PANTHER" id="PTHR48081">
    <property type="entry name" value="AB HYDROLASE SUPERFAMILY PROTEIN C4A8.06C"/>
    <property type="match status" value="1"/>
</dbReference>
<feature type="domain" description="BD-FAE-like" evidence="3">
    <location>
        <begin position="74"/>
        <end position="256"/>
    </location>
</feature>
<feature type="signal peptide" evidence="2">
    <location>
        <begin position="1"/>
        <end position="23"/>
    </location>
</feature>
<dbReference type="InterPro" id="IPR029058">
    <property type="entry name" value="AB_hydrolase_fold"/>
</dbReference>
<name>A0A444LFF6_9HYPH</name>
<dbReference type="PANTHER" id="PTHR48081:SF6">
    <property type="entry name" value="PEPTIDASE S9 PROLYL OLIGOPEPTIDASE CATALYTIC DOMAIN-CONTAINING PROTEIN"/>
    <property type="match status" value="1"/>
</dbReference>
<feature type="chain" id="PRO_5019271039" evidence="2">
    <location>
        <begin position="24"/>
        <end position="306"/>
    </location>
</feature>
<dbReference type="Proteomes" id="UP000287687">
    <property type="component" value="Unassembled WGS sequence"/>
</dbReference>
<evidence type="ECO:0000259" key="3">
    <source>
        <dbReference type="Pfam" id="PF20434"/>
    </source>
</evidence>
<evidence type="ECO:0000313" key="4">
    <source>
        <dbReference type="EMBL" id="RWX76922.1"/>
    </source>
</evidence>
<gene>
    <name evidence="4" type="ORF">EPK99_14760</name>
</gene>
<accession>A0A444LFF6</accession>
<evidence type="ECO:0000256" key="1">
    <source>
        <dbReference type="ARBA" id="ARBA00022801"/>
    </source>
</evidence>
<dbReference type="OrthoDB" id="9771666at2"/>
<dbReference type="RefSeq" id="WP_128443838.1">
    <property type="nucleotide sequence ID" value="NZ_SBIP01000003.1"/>
</dbReference>
<dbReference type="EMBL" id="SBIP01000003">
    <property type="protein sequence ID" value="RWX76922.1"/>
    <property type="molecule type" value="Genomic_DNA"/>
</dbReference>
<evidence type="ECO:0000313" key="5">
    <source>
        <dbReference type="Proteomes" id="UP000287687"/>
    </source>
</evidence>
<reference evidence="4 5" key="1">
    <citation type="submission" date="2019-01" db="EMBL/GenBank/DDBJ databases">
        <title>The draft genome of Rhizobium sp. 24NR.</title>
        <authorList>
            <person name="Liu L."/>
            <person name="Liang L."/>
            <person name="Shi S."/>
            <person name="Xu L."/>
            <person name="Wang X."/>
            <person name="Li L."/>
            <person name="Zhang X."/>
        </authorList>
    </citation>
    <scope>NUCLEOTIDE SEQUENCE [LARGE SCALE GENOMIC DNA]</scope>
    <source>
        <strain evidence="4 5">24NR</strain>
    </source>
</reference>
<dbReference type="Pfam" id="PF20434">
    <property type="entry name" value="BD-FAE"/>
    <property type="match status" value="1"/>
</dbReference>
<proteinExistence type="predicted"/>
<dbReference type="AlphaFoldDB" id="A0A444LFF6"/>
<evidence type="ECO:0000256" key="2">
    <source>
        <dbReference type="SAM" id="SignalP"/>
    </source>
</evidence>
<dbReference type="SUPFAM" id="SSF53474">
    <property type="entry name" value="alpha/beta-Hydrolases"/>
    <property type="match status" value="1"/>
</dbReference>
<dbReference type="GO" id="GO:0016787">
    <property type="term" value="F:hydrolase activity"/>
    <property type="evidence" value="ECO:0007669"/>
    <property type="project" value="UniProtKB-KW"/>
</dbReference>
<keyword evidence="2" id="KW-0732">Signal</keyword>
<organism evidence="4 5">
    <name type="scientific">Neorhizobium lilium</name>
    <dbReference type="NCBI Taxonomy" id="2503024"/>
    <lineage>
        <taxon>Bacteria</taxon>
        <taxon>Pseudomonadati</taxon>
        <taxon>Pseudomonadota</taxon>
        <taxon>Alphaproteobacteria</taxon>
        <taxon>Hyphomicrobiales</taxon>
        <taxon>Rhizobiaceae</taxon>
        <taxon>Rhizobium/Agrobacterium group</taxon>
        <taxon>Neorhizobium</taxon>
    </lineage>
</organism>
<keyword evidence="1 4" id="KW-0378">Hydrolase</keyword>
<protein>
    <submittedName>
        <fullName evidence="4">Alpha/beta hydrolase</fullName>
    </submittedName>
</protein>
<comment type="caution">
    <text evidence="4">The sequence shown here is derived from an EMBL/GenBank/DDBJ whole genome shotgun (WGS) entry which is preliminary data.</text>
</comment>
<dbReference type="InterPro" id="IPR049492">
    <property type="entry name" value="BD-FAE-like_dom"/>
</dbReference>
<sequence length="306" mass="32219">MPTRRTILAAISLAALFPRGPLAAGPAPLALWPSTPPGGGGPPGPIRTRPGGAVRNVSAPSLEVFQAEEPNGMAVLIAAGGGYRRIQNGNEALPAARWLNAHGITAFVLTYRLPGEGWAAGPLAPLQDAQRAIRVIRAGASRFDIHADRIGVLGFSAGGHLLGLAATRSTFITYERVDATDQISARPDFAALIYPIITLKPPYDRTSSRKMLVGEHPDPALTAEWSVEEHVKANCPPMFLAQAKDDPVSDPHNTLLMQAACEQAGIPVELLQLDDGGHGFGMGRPGTASMAWPDAFASWLAKTVPS</sequence>
<keyword evidence="5" id="KW-1185">Reference proteome</keyword>
<dbReference type="InterPro" id="IPR050300">
    <property type="entry name" value="GDXG_lipolytic_enzyme"/>
</dbReference>
<dbReference type="Gene3D" id="3.40.50.1820">
    <property type="entry name" value="alpha/beta hydrolase"/>
    <property type="match status" value="1"/>
</dbReference>